<dbReference type="PANTHER" id="PTHR23295:SF6">
    <property type="entry name" value="NEOSIN, ISOFORM A"/>
    <property type="match status" value="1"/>
</dbReference>
<dbReference type="AlphaFoldDB" id="A0A820GRR8"/>
<dbReference type="Gene3D" id="3.40.50.800">
    <property type="entry name" value="Anticodon-binding domain"/>
    <property type="match status" value="1"/>
</dbReference>
<evidence type="ECO:0000256" key="1">
    <source>
        <dbReference type="SAM" id="MobiDB-lite"/>
    </source>
</evidence>
<feature type="region of interest" description="Disordered" evidence="1">
    <location>
        <begin position="42"/>
        <end position="61"/>
    </location>
</feature>
<dbReference type="SUPFAM" id="SSF52954">
    <property type="entry name" value="Class II aaRS ABD-related"/>
    <property type="match status" value="1"/>
</dbReference>
<comment type="caution">
    <text evidence="2">The sequence shown here is derived from an EMBL/GenBank/DDBJ whole genome shotgun (WGS) entry which is preliminary data.</text>
</comment>
<dbReference type="Proteomes" id="UP000663836">
    <property type="component" value="Unassembled WGS sequence"/>
</dbReference>
<dbReference type="InterPro" id="IPR052600">
    <property type="entry name" value="Nuc_rcpt_coact/corep"/>
</dbReference>
<dbReference type="PANTHER" id="PTHR23295">
    <property type="entry name" value="NUCLEAR RECEPTOR COACTIVATOR 5-RELATED"/>
    <property type="match status" value="1"/>
</dbReference>
<organism evidence="2 3">
    <name type="scientific">Rotaria sordida</name>
    <dbReference type="NCBI Taxonomy" id="392033"/>
    <lineage>
        <taxon>Eukaryota</taxon>
        <taxon>Metazoa</taxon>
        <taxon>Spiralia</taxon>
        <taxon>Gnathifera</taxon>
        <taxon>Rotifera</taxon>
        <taxon>Eurotatoria</taxon>
        <taxon>Bdelloidea</taxon>
        <taxon>Philodinida</taxon>
        <taxon>Philodinidae</taxon>
        <taxon>Rotaria</taxon>
    </lineage>
</organism>
<evidence type="ECO:0000313" key="3">
    <source>
        <dbReference type="Proteomes" id="UP000663836"/>
    </source>
</evidence>
<evidence type="ECO:0000313" key="2">
    <source>
        <dbReference type="EMBL" id="CAF4279753.1"/>
    </source>
</evidence>
<accession>A0A820GRR8</accession>
<dbReference type="InterPro" id="IPR036621">
    <property type="entry name" value="Anticodon-bd_dom_sf"/>
</dbReference>
<gene>
    <name evidence="2" type="ORF">JBS370_LOCUS39713</name>
</gene>
<name>A0A820GRR8_9BILA</name>
<sequence length="159" mass="18322">MKLLKIKLKEDKTIKDNYFGYCRDSNETEMISDRRVIISSSRSSSHRLSRSPNNNSYDSSSRYHQSCYTILSGPDNPRQLVDCQIIIVNPRQRGYAEEISSRLVCHGLITSIILLREDYTLTEAIENAAHEQCLYGIIAMPMHEERRTASFHILHGQTE</sequence>
<proteinExistence type="predicted"/>
<reference evidence="2" key="1">
    <citation type="submission" date="2021-02" db="EMBL/GenBank/DDBJ databases">
        <authorList>
            <person name="Nowell W R."/>
        </authorList>
    </citation>
    <scope>NUCLEOTIDE SEQUENCE</scope>
</reference>
<feature type="non-terminal residue" evidence="2">
    <location>
        <position position="1"/>
    </location>
</feature>
<dbReference type="EMBL" id="CAJOBD010029677">
    <property type="protein sequence ID" value="CAF4279753.1"/>
    <property type="molecule type" value="Genomic_DNA"/>
</dbReference>
<protein>
    <submittedName>
        <fullName evidence="2">Uncharacterized protein</fullName>
    </submittedName>
</protein>